<evidence type="ECO:0000256" key="3">
    <source>
        <dbReference type="SAM" id="Phobius"/>
    </source>
</evidence>
<dbReference type="EMBL" id="LCPB01000004">
    <property type="protein sequence ID" value="KKU90323.1"/>
    <property type="molecule type" value="Genomic_DNA"/>
</dbReference>
<dbReference type="Gene3D" id="3.40.50.2300">
    <property type="match status" value="2"/>
</dbReference>
<keyword evidence="3" id="KW-1133">Transmembrane helix</keyword>
<comment type="similarity">
    <text evidence="1">Belongs to the leucine-binding protein family.</text>
</comment>
<dbReference type="Pfam" id="PF13458">
    <property type="entry name" value="Peripla_BP_6"/>
    <property type="match status" value="1"/>
</dbReference>
<dbReference type="Proteomes" id="UP000033882">
    <property type="component" value="Unassembled WGS sequence"/>
</dbReference>
<evidence type="ECO:0000256" key="1">
    <source>
        <dbReference type="ARBA" id="ARBA00010062"/>
    </source>
</evidence>
<dbReference type="InterPro" id="IPR028082">
    <property type="entry name" value="Peripla_BP_I"/>
</dbReference>
<proteinExistence type="inferred from homology"/>
<keyword evidence="3" id="KW-0812">Transmembrane</keyword>
<reference evidence="5 6" key="1">
    <citation type="journal article" date="2015" name="Nature">
        <title>rRNA introns, odd ribosomes, and small enigmatic genomes across a large radiation of phyla.</title>
        <authorList>
            <person name="Brown C.T."/>
            <person name="Hug L.A."/>
            <person name="Thomas B.C."/>
            <person name="Sharon I."/>
            <person name="Castelle C.J."/>
            <person name="Singh A."/>
            <person name="Wilkins M.J."/>
            <person name="Williams K.H."/>
            <person name="Banfield J.F."/>
        </authorList>
    </citation>
    <scope>NUCLEOTIDE SEQUENCE [LARGE SCALE GENOMIC DNA]</scope>
</reference>
<dbReference type="PANTHER" id="PTHR30483">
    <property type="entry name" value="LEUCINE-SPECIFIC-BINDING PROTEIN"/>
    <property type="match status" value="1"/>
</dbReference>
<keyword evidence="2" id="KW-0732">Signal</keyword>
<protein>
    <recommendedName>
        <fullName evidence="4">Leucine-binding protein domain-containing protein</fullName>
    </recommendedName>
</protein>
<organism evidence="5 6">
    <name type="scientific">Candidatus Wolfebacteria bacterium GW2011_GWA2_47_9b</name>
    <dbReference type="NCBI Taxonomy" id="1619005"/>
    <lineage>
        <taxon>Bacteria</taxon>
        <taxon>Candidatus Wolfeibacteriota</taxon>
    </lineage>
</organism>
<keyword evidence="3" id="KW-0472">Membrane</keyword>
<feature type="transmembrane region" description="Helical" evidence="3">
    <location>
        <begin position="7"/>
        <end position="25"/>
    </location>
</feature>
<evidence type="ECO:0000256" key="2">
    <source>
        <dbReference type="ARBA" id="ARBA00022729"/>
    </source>
</evidence>
<dbReference type="InterPro" id="IPR028081">
    <property type="entry name" value="Leu-bd"/>
</dbReference>
<dbReference type="AlphaFoldDB" id="A0A0G1WJ24"/>
<dbReference type="SUPFAM" id="SSF53822">
    <property type="entry name" value="Periplasmic binding protein-like I"/>
    <property type="match status" value="1"/>
</dbReference>
<dbReference type="InterPro" id="IPR051010">
    <property type="entry name" value="BCAA_transport"/>
</dbReference>
<gene>
    <name evidence="5" type="ORF">UY19_C0004G0037</name>
</gene>
<evidence type="ECO:0000259" key="4">
    <source>
        <dbReference type="Pfam" id="PF13458"/>
    </source>
</evidence>
<evidence type="ECO:0000313" key="6">
    <source>
        <dbReference type="Proteomes" id="UP000033882"/>
    </source>
</evidence>
<name>A0A0G1WJ24_9BACT</name>
<sequence>MNRSKKWALGIVSIIAIVATGYLITKGPDGIESPRPIKIGFIGPLTGENAAIGEGIKNAIALSAKDKNIQVIYEDDRFDGKLGVAAYHKLRTVDKVDAIINTTPAVIDAITPLVKNDPIVIIQIAEPELSANDTIFQIMPSGAMLYKKLGGIAKDSYTSFAFVYQEGAAFEKAKDAFKKEYTDSDHLFREYRVGTSKDYRAIITKINNEGVAAYTVIGTPSVGSQFIKQAMEQRIQSRLLCNADMEVTIGEYLKVLPSSAFNDCLSVMFADRMSTSFKSDYKNQFGTDPGFATDYGFDAVAILIGTYYKDILKWADALNHLNFDGASGKVQFNDFGVRIPEIETHIFKDGKFTNIR</sequence>
<comment type="caution">
    <text evidence="5">The sequence shown here is derived from an EMBL/GenBank/DDBJ whole genome shotgun (WGS) entry which is preliminary data.</text>
</comment>
<evidence type="ECO:0000313" key="5">
    <source>
        <dbReference type="EMBL" id="KKU90323.1"/>
    </source>
</evidence>
<feature type="domain" description="Leucine-binding protein" evidence="4">
    <location>
        <begin position="36"/>
        <end position="332"/>
    </location>
</feature>
<accession>A0A0G1WJ24</accession>
<dbReference type="PANTHER" id="PTHR30483:SF6">
    <property type="entry name" value="PERIPLASMIC BINDING PROTEIN OF ABC TRANSPORTER FOR NATURAL AMINO ACIDS"/>
    <property type="match status" value="1"/>
</dbReference>